<dbReference type="EMBL" id="AMYD01004515">
    <property type="protein sequence ID" value="EQB43062.1"/>
    <property type="molecule type" value="Genomic_DNA"/>
</dbReference>
<protein>
    <submittedName>
        <fullName evidence="1">Uncharacterized protein</fullName>
    </submittedName>
</protein>
<gene>
    <name evidence="1" type="ORF">CGLO_18356</name>
</gene>
<comment type="caution">
    <text evidence="1">The sequence shown here is derived from an EMBL/GenBank/DDBJ whole genome shotgun (WGS) entry which is preliminary data.</text>
</comment>
<name>T0JI66_COLGC</name>
<accession>T0JI66</accession>
<evidence type="ECO:0000313" key="2">
    <source>
        <dbReference type="Proteomes" id="UP000015530"/>
    </source>
</evidence>
<dbReference type="Proteomes" id="UP000015530">
    <property type="component" value="Unassembled WGS sequence"/>
</dbReference>
<reference evidence="2" key="1">
    <citation type="journal article" date="2013" name="Mol. Plant Microbe Interact.">
        <title>Global aspects of pacC regulation of pathogenicity genes in Colletotrichum gloeosporioides as revealed by transcriptome analysis.</title>
        <authorList>
            <person name="Alkan N."/>
            <person name="Meng X."/>
            <person name="Friedlander G."/>
            <person name="Reuveni E."/>
            <person name="Sukno S."/>
            <person name="Sherman A."/>
            <person name="Thon M."/>
            <person name="Fluhr R."/>
            <person name="Prusky D."/>
        </authorList>
    </citation>
    <scope>NUCLEOTIDE SEQUENCE [LARGE SCALE GENOMIC DNA]</scope>
    <source>
        <strain evidence="2">Cg-14</strain>
    </source>
</reference>
<proteinExistence type="predicted"/>
<dbReference type="AlphaFoldDB" id="T0JI66"/>
<sequence>MSISIKDIVLRSFLVSEVY</sequence>
<organism evidence="1 2">
    <name type="scientific">Colletotrichum gloeosporioides (strain Cg-14)</name>
    <name type="common">Anthracnose fungus</name>
    <name type="synonym">Glomerella cingulata</name>
    <dbReference type="NCBI Taxonomy" id="1237896"/>
    <lineage>
        <taxon>Eukaryota</taxon>
        <taxon>Fungi</taxon>
        <taxon>Dikarya</taxon>
        <taxon>Ascomycota</taxon>
        <taxon>Pezizomycotina</taxon>
        <taxon>Sordariomycetes</taxon>
        <taxon>Hypocreomycetidae</taxon>
        <taxon>Glomerellales</taxon>
        <taxon>Glomerellaceae</taxon>
        <taxon>Colletotrichum</taxon>
        <taxon>Colletotrichum gloeosporioides species complex</taxon>
    </lineage>
</organism>
<evidence type="ECO:0000313" key="1">
    <source>
        <dbReference type="EMBL" id="EQB43062.1"/>
    </source>
</evidence>
<dbReference type="HOGENOM" id="CLU_3429969_0_0_1"/>